<dbReference type="RefSeq" id="WP_223093314.1">
    <property type="nucleotide sequence ID" value="NZ_CP061913.1"/>
</dbReference>
<name>A0ABV5MML9_9ACTN</name>
<reference evidence="2 3" key="1">
    <citation type="submission" date="2024-09" db="EMBL/GenBank/DDBJ databases">
        <authorList>
            <person name="Sun Q."/>
            <person name="Mori K."/>
        </authorList>
    </citation>
    <scope>NUCLEOTIDE SEQUENCE [LARGE SCALE GENOMIC DNA]</scope>
    <source>
        <strain evidence="2 3">JCM 3307</strain>
    </source>
</reference>
<evidence type="ECO:0000256" key="1">
    <source>
        <dbReference type="SAM" id="MobiDB-lite"/>
    </source>
</evidence>
<evidence type="ECO:0000313" key="2">
    <source>
        <dbReference type="EMBL" id="MFB9450104.1"/>
    </source>
</evidence>
<protein>
    <recommendedName>
        <fullName evidence="4">Tat pathway signal protein</fullName>
    </recommendedName>
</protein>
<evidence type="ECO:0000313" key="3">
    <source>
        <dbReference type="Proteomes" id="UP001589608"/>
    </source>
</evidence>
<feature type="compositionally biased region" description="Pro residues" evidence="1">
    <location>
        <begin position="30"/>
        <end position="44"/>
    </location>
</feature>
<dbReference type="EMBL" id="JBHMCA010000070">
    <property type="protein sequence ID" value="MFB9450104.1"/>
    <property type="molecule type" value="Genomic_DNA"/>
</dbReference>
<gene>
    <name evidence="2" type="ORF">ACFFTR_44095</name>
</gene>
<dbReference type="Proteomes" id="UP001589608">
    <property type="component" value="Unassembled WGS sequence"/>
</dbReference>
<feature type="region of interest" description="Disordered" evidence="1">
    <location>
        <begin position="1"/>
        <end position="45"/>
    </location>
</feature>
<comment type="caution">
    <text evidence="2">The sequence shown here is derived from an EMBL/GenBank/DDBJ whole genome shotgun (WGS) entry which is preliminary data.</text>
</comment>
<sequence>MTSAPPGRSANPYATYVDLDAAQQPRDEYPAPPPPPAYAPPAPPVAYFLPPQRPRRAGRVGRWLAILASVAGMLTGSVAVKLYTTEKREKSQACAVIPMIVQDFRRTEPGTGQTVRTAVTADDWAQLITTPVDPQLAAEQRRQDARNRHFAAGLVFDPALKSALTGIADDTDGLIAVRQDVTGDAGERARRGAGLMVGLDGHIRAAQSACGQTPTGIVEAD</sequence>
<organism evidence="2 3">
    <name type="scientific">Dactylosporangium vinaceum</name>
    <dbReference type="NCBI Taxonomy" id="53362"/>
    <lineage>
        <taxon>Bacteria</taxon>
        <taxon>Bacillati</taxon>
        <taxon>Actinomycetota</taxon>
        <taxon>Actinomycetes</taxon>
        <taxon>Micromonosporales</taxon>
        <taxon>Micromonosporaceae</taxon>
        <taxon>Dactylosporangium</taxon>
    </lineage>
</organism>
<evidence type="ECO:0008006" key="4">
    <source>
        <dbReference type="Google" id="ProtNLM"/>
    </source>
</evidence>
<accession>A0ABV5MML9</accession>
<keyword evidence="3" id="KW-1185">Reference proteome</keyword>
<proteinExistence type="predicted"/>